<feature type="compositionally biased region" description="Polar residues" evidence="7">
    <location>
        <begin position="588"/>
        <end position="609"/>
    </location>
</feature>
<reference evidence="10 11" key="1">
    <citation type="submission" date="2022-05" db="EMBL/GenBank/DDBJ databases">
        <authorList>
            <consortium name="Genoscope - CEA"/>
            <person name="William W."/>
        </authorList>
    </citation>
    <scope>NUCLEOTIDE SEQUENCE [LARGE SCALE GENOMIC DNA]</scope>
</reference>
<dbReference type="CDD" id="cd12310">
    <property type="entry name" value="RRM3_Spen"/>
    <property type="match status" value="1"/>
</dbReference>
<evidence type="ECO:0000259" key="9">
    <source>
        <dbReference type="PROSITE" id="PS50917"/>
    </source>
</evidence>
<feature type="region of interest" description="Disordered" evidence="7">
    <location>
        <begin position="1"/>
        <end position="86"/>
    </location>
</feature>
<evidence type="ECO:0000256" key="7">
    <source>
        <dbReference type="SAM" id="MobiDB-lite"/>
    </source>
</evidence>
<keyword evidence="4 6" id="KW-0694">RNA-binding</keyword>
<evidence type="ECO:0000259" key="8">
    <source>
        <dbReference type="PROSITE" id="PS50102"/>
    </source>
</evidence>
<feature type="compositionally biased region" description="Basic and acidic residues" evidence="7">
    <location>
        <begin position="18"/>
        <end position="38"/>
    </location>
</feature>
<dbReference type="Gene3D" id="2.40.290.10">
    <property type="match status" value="1"/>
</dbReference>
<dbReference type="InterPro" id="IPR010912">
    <property type="entry name" value="SPOC_met"/>
</dbReference>
<dbReference type="InterPro" id="IPR016194">
    <property type="entry name" value="SPOC-like_C_dom_sf"/>
</dbReference>
<feature type="region of interest" description="Disordered" evidence="7">
    <location>
        <begin position="172"/>
        <end position="240"/>
    </location>
</feature>
<feature type="compositionally biased region" description="Polar residues" evidence="7">
    <location>
        <begin position="651"/>
        <end position="668"/>
    </location>
</feature>
<evidence type="ECO:0008006" key="12">
    <source>
        <dbReference type="Google" id="ProtNLM"/>
    </source>
</evidence>
<dbReference type="PROSITE" id="PS50102">
    <property type="entry name" value="RRM"/>
    <property type="match status" value="2"/>
</dbReference>
<feature type="compositionally biased region" description="Polar residues" evidence="7">
    <location>
        <begin position="61"/>
        <end position="75"/>
    </location>
</feature>
<evidence type="ECO:0000313" key="11">
    <source>
        <dbReference type="Proteomes" id="UP001159405"/>
    </source>
</evidence>
<comment type="caution">
    <text evidence="10">The sequence shown here is derived from an EMBL/GenBank/DDBJ whole genome shotgun (WGS) entry which is preliminary data.</text>
</comment>
<feature type="compositionally biased region" description="Basic and acidic residues" evidence="7">
    <location>
        <begin position="398"/>
        <end position="407"/>
    </location>
</feature>
<feature type="compositionally biased region" description="Basic and acidic residues" evidence="7">
    <location>
        <begin position="563"/>
        <end position="572"/>
    </location>
</feature>
<name>A0ABN8MWM4_9CNID</name>
<dbReference type="SUPFAM" id="SSF54928">
    <property type="entry name" value="RNA-binding domain, RBD"/>
    <property type="match status" value="2"/>
</dbReference>
<gene>
    <name evidence="10" type="ORF">PLOB_00031247</name>
</gene>
<sequence>MKRSSDSETLTKPKRIRSQREFDDNGVRDRLSSPDSARDSGSPIRRSSSLTRKLDVRTYKRSSNVNVRTENNYQNQRKRTDRESEHQIRLSNLASHIGDQSMKQEIFHEFKKFGSAEMTVHLFGRDDDRYGVVCFRNIDDAREAKRAIERRGRLMLYDRVVIVDYDFQERTSRRSYSPNEYPQNYSRSLSPPRRTQRNNQQFDLDRNRGDNDRRNYRTGGSYGQQSQIRPAEYIPPEDDPKATRTLFVGNLETSISSQELRRAFERFGVVLDVDIKRPARGQGNTYAFVKFADLDVAAKARVEMQGETIGRNRVKIGYGKSQQTTRLWVGGLGQWTSIVELEREFDRFGAIRQIDYEKGDDHAYILYDSLDAASVAAREMRGFPLGGRDRRLKIDFADKDHLQDPRLRQPPSPPRSRINNVDGRVDDDLFSVERTYESDRMYDRKRDPSPYRRESHPGNESEFRNWREEGNSYKPDLGRQHDLPPQRSYNSSNSWPRDEHNVRIDESDNWEKRSQDRNSRGQQRFRQRAPPVDNYQPFDHSPLPPREVDNNRTRKRRPPSPLRTKDYRDHGSPPKRRRSPRTRSPSPNHANHSRPTSPSDSLRSGSLDNRFSRSRHGDSLNTGNGDERKRSNSADDNENKNSSVKEDSVKDVQTNELPRQENEVSNSVGTETLQDLVKRFAVAWRGALILKNSAFPVRMHFIGGNPEVADSLLRSDGSSASQSSILRITQRLRLDQPKLEEVTRRINTAGASGHCLLLALPGVQTPLPEDPNSEEALQHRPLRNLMTYLKQKQAAAVVNLPVIPGNPATTKDDVGVLHAFPPCQFSHEHLMRIAPHLSPEPSKEDHLTVTLGGNTLFIKLIVNDKDVWFNLAAGMKLRDIMAFAPFLWNIIDTAFHREFNSSLDFDFFRGSDTYYWCCWSLHQLLSLSDDKDNKYYSV</sequence>
<evidence type="ECO:0000256" key="2">
    <source>
        <dbReference type="ARBA" id="ARBA00005387"/>
    </source>
</evidence>
<comment type="subcellular location">
    <subcellularLocation>
        <location evidence="1">Nucleus</location>
    </subcellularLocation>
</comment>
<dbReference type="CDD" id="cd12309">
    <property type="entry name" value="RRM2_Spen"/>
    <property type="match status" value="1"/>
</dbReference>
<dbReference type="Pfam" id="PF07744">
    <property type="entry name" value="SPOC"/>
    <property type="match status" value="1"/>
</dbReference>
<accession>A0ABN8MWM4</accession>
<feature type="compositionally biased region" description="Basic and acidic residues" evidence="7">
    <location>
        <begin position="439"/>
        <end position="484"/>
    </location>
</feature>
<feature type="compositionally biased region" description="Basic and acidic residues" evidence="7">
    <location>
        <begin position="625"/>
        <end position="650"/>
    </location>
</feature>
<feature type="domain" description="SPOC" evidence="9">
    <location>
        <begin position="673"/>
        <end position="855"/>
    </location>
</feature>
<feature type="compositionally biased region" description="Basic and acidic residues" evidence="7">
    <location>
        <begin position="1"/>
        <end position="11"/>
    </location>
</feature>
<dbReference type="PANTHER" id="PTHR23189">
    <property type="entry name" value="RNA RECOGNITION MOTIF-CONTAINING"/>
    <property type="match status" value="1"/>
</dbReference>
<organism evidence="10 11">
    <name type="scientific">Porites lobata</name>
    <dbReference type="NCBI Taxonomy" id="104759"/>
    <lineage>
        <taxon>Eukaryota</taxon>
        <taxon>Metazoa</taxon>
        <taxon>Cnidaria</taxon>
        <taxon>Anthozoa</taxon>
        <taxon>Hexacorallia</taxon>
        <taxon>Scleractinia</taxon>
        <taxon>Fungiina</taxon>
        <taxon>Poritidae</taxon>
        <taxon>Porites</taxon>
    </lineage>
</organism>
<dbReference type="Gene3D" id="3.30.70.330">
    <property type="match status" value="3"/>
</dbReference>
<protein>
    <recommendedName>
        <fullName evidence="12">RNA-binding protein 15B</fullName>
    </recommendedName>
</protein>
<feature type="compositionally biased region" description="Basic and acidic residues" evidence="7">
    <location>
        <begin position="496"/>
        <end position="519"/>
    </location>
</feature>
<dbReference type="SUPFAM" id="SSF100939">
    <property type="entry name" value="SPOC domain-like"/>
    <property type="match status" value="1"/>
</dbReference>
<dbReference type="InterPro" id="IPR035979">
    <property type="entry name" value="RBD_domain_sf"/>
</dbReference>
<keyword evidence="5" id="KW-0539">Nucleus</keyword>
<comment type="similarity">
    <text evidence="2">Belongs to the RRM Spen family.</text>
</comment>
<feature type="compositionally biased region" description="Basic and acidic residues" evidence="7">
    <location>
        <begin position="203"/>
        <end position="215"/>
    </location>
</feature>
<feature type="region of interest" description="Disordered" evidence="7">
    <location>
        <begin position="439"/>
        <end position="668"/>
    </location>
</feature>
<evidence type="ECO:0000313" key="10">
    <source>
        <dbReference type="EMBL" id="CAH3035920.1"/>
    </source>
</evidence>
<evidence type="ECO:0000256" key="4">
    <source>
        <dbReference type="ARBA" id="ARBA00022884"/>
    </source>
</evidence>
<dbReference type="InterPro" id="IPR012677">
    <property type="entry name" value="Nucleotide-bd_a/b_plait_sf"/>
</dbReference>
<dbReference type="InterPro" id="IPR012921">
    <property type="entry name" value="SPOC_C"/>
</dbReference>
<evidence type="ECO:0000256" key="3">
    <source>
        <dbReference type="ARBA" id="ARBA00022553"/>
    </source>
</evidence>
<dbReference type="SMART" id="SM00360">
    <property type="entry name" value="RRM"/>
    <property type="match status" value="3"/>
</dbReference>
<keyword evidence="11" id="KW-1185">Reference proteome</keyword>
<evidence type="ECO:0000256" key="5">
    <source>
        <dbReference type="ARBA" id="ARBA00023242"/>
    </source>
</evidence>
<feature type="domain" description="RRM" evidence="8">
    <location>
        <begin position="325"/>
        <end position="399"/>
    </location>
</feature>
<feature type="domain" description="RRM" evidence="8">
    <location>
        <begin position="244"/>
        <end position="321"/>
    </location>
</feature>
<dbReference type="Pfam" id="PF00076">
    <property type="entry name" value="RRM_1"/>
    <property type="match status" value="1"/>
</dbReference>
<dbReference type="Proteomes" id="UP001159405">
    <property type="component" value="Unassembled WGS sequence"/>
</dbReference>
<keyword evidence="3" id="KW-0597">Phosphoprotein</keyword>
<evidence type="ECO:0000256" key="1">
    <source>
        <dbReference type="ARBA" id="ARBA00004123"/>
    </source>
</evidence>
<dbReference type="CDD" id="cd21544">
    <property type="entry name" value="SPOC_RBM15-like"/>
    <property type="match status" value="1"/>
</dbReference>
<dbReference type="EMBL" id="CALNXK010000004">
    <property type="protein sequence ID" value="CAH3035920.1"/>
    <property type="molecule type" value="Genomic_DNA"/>
</dbReference>
<feature type="compositionally biased region" description="Polar residues" evidence="7">
    <location>
        <begin position="174"/>
        <end position="189"/>
    </location>
</feature>
<proteinExistence type="inferred from homology"/>
<feature type="region of interest" description="Disordered" evidence="7">
    <location>
        <begin position="398"/>
        <end position="424"/>
    </location>
</feature>
<dbReference type="InterPro" id="IPR000504">
    <property type="entry name" value="RRM_dom"/>
</dbReference>
<evidence type="ECO:0000256" key="6">
    <source>
        <dbReference type="PROSITE-ProRule" id="PRU00176"/>
    </source>
</evidence>
<dbReference type="PROSITE" id="PS50917">
    <property type="entry name" value="SPOC"/>
    <property type="match status" value="1"/>
</dbReference>